<keyword evidence="3" id="KW-0536">Nodulation</keyword>
<dbReference type="InterPro" id="IPR050763">
    <property type="entry name" value="ABC_transporter_ATP-binding"/>
</dbReference>
<protein>
    <submittedName>
        <fullName evidence="7">ABC transporter ATP-binding protein</fullName>
    </submittedName>
</protein>
<dbReference type="InterPro" id="IPR025302">
    <property type="entry name" value="DrrA1/2-like_C"/>
</dbReference>
<accession>A0A7C4ETJ8</accession>
<evidence type="ECO:0000259" key="6">
    <source>
        <dbReference type="PROSITE" id="PS50893"/>
    </source>
</evidence>
<dbReference type="GO" id="GO:0016887">
    <property type="term" value="F:ATP hydrolysis activity"/>
    <property type="evidence" value="ECO:0007669"/>
    <property type="project" value="InterPro"/>
</dbReference>
<gene>
    <name evidence="7" type="ORF">ENV54_11815</name>
</gene>
<sequence length="320" mass="35055">MISSDDTSVVYAAHLSKKFGQREAVNDLTFNVARGELFGLVGPDGAGKTTTIRMLAGILEPSDGDALIDGISVRDQPEAIKEHIAYMPQRFGLYQDLTVMENLTFYADLFGVPKKDRAPRIDQLLGFSRLTPFKTRLAGALSGGMKQKLGLACALIHSPRLLLLDEPTNGVDPVSRRDFWKILYELLKQGISILVSTAYLDEAERTARVALLHQGRIIRLGTPEQLKQLVKGHMVEIVSENVRDIKQLVSVMAGVIDVNVFGDALHVRFRSSEDAQQTRDALQASGLNIVSMKSISPAIEDVFLSLIPRSGDGASRGEPM</sequence>
<evidence type="ECO:0000256" key="2">
    <source>
        <dbReference type="ARBA" id="ARBA00022448"/>
    </source>
</evidence>
<keyword evidence="5 7" id="KW-0067">ATP-binding</keyword>
<dbReference type="Pfam" id="PF00005">
    <property type="entry name" value="ABC_tran"/>
    <property type="match status" value="1"/>
</dbReference>
<evidence type="ECO:0000256" key="5">
    <source>
        <dbReference type="ARBA" id="ARBA00022840"/>
    </source>
</evidence>
<dbReference type="SMART" id="SM00382">
    <property type="entry name" value="AAA"/>
    <property type="match status" value="1"/>
</dbReference>
<evidence type="ECO:0000256" key="1">
    <source>
        <dbReference type="ARBA" id="ARBA00005417"/>
    </source>
</evidence>
<comment type="similarity">
    <text evidence="1">Belongs to the ABC transporter superfamily.</text>
</comment>
<keyword evidence="2" id="KW-0813">Transport</keyword>
<dbReference type="PANTHER" id="PTHR42711">
    <property type="entry name" value="ABC TRANSPORTER ATP-BINDING PROTEIN"/>
    <property type="match status" value="1"/>
</dbReference>
<dbReference type="CDD" id="cd03230">
    <property type="entry name" value="ABC_DR_subfamily_A"/>
    <property type="match status" value="1"/>
</dbReference>
<feature type="domain" description="ABC transporter" evidence="6">
    <location>
        <begin position="10"/>
        <end position="239"/>
    </location>
</feature>
<dbReference type="InterPro" id="IPR017871">
    <property type="entry name" value="ABC_transporter-like_CS"/>
</dbReference>
<dbReference type="Pfam" id="PF13732">
    <property type="entry name" value="DrrA1-3_C"/>
    <property type="match status" value="1"/>
</dbReference>
<evidence type="ECO:0000256" key="4">
    <source>
        <dbReference type="ARBA" id="ARBA00022741"/>
    </source>
</evidence>
<reference evidence="7" key="1">
    <citation type="journal article" date="2020" name="mSystems">
        <title>Genome- and Community-Level Interaction Insights into Carbon Utilization and Element Cycling Functions of Hydrothermarchaeota in Hydrothermal Sediment.</title>
        <authorList>
            <person name="Zhou Z."/>
            <person name="Liu Y."/>
            <person name="Xu W."/>
            <person name="Pan J."/>
            <person name="Luo Z.H."/>
            <person name="Li M."/>
        </authorList>
    </citation>
    <scope>NUCLEOTIDE SEQUENCE [LARGE SCALE GENOMIC DNA]</scope>
    <source>
        <strain evidence="7">SpSt-769</strain>
    </source>
</reference>
<keyword evidence="4" id="KW-0547">Nucleotide-binding</keyword>
<dbReference type="InterPro" id="IPR003439">
    <property type="entry name" value="ABC_transporter-like_ATP-bd"/>
</dbReference>
<evidence type="ECO:0000256" key="3">
    <source>
        <dbReference type="ARBA" id="ARBA00022458"/>
    </source>
</evidence>
<dbReference type="AlphaFoldDB" id="A0A7C4ETJ8"/>
<dbReference type="InterPro" id="IPR027417">
    <property type="entry name" value="P-loop_NTPase"/>
</dbReference>
<dbReference type="Gene3D" id="3.40.50.300">
    <property type="entry name" value="P-loop containing nucleotide triphosphate hydrolases"/>
    <property type="match status" value="1"/>
</dbReference>
<dbReference type="SUPFAM" id="SSF52540">
    <property type="entry name" value="P-loop containing nucleoside triphosphate hydrolases"/>
    <property type="match status" value="1"/>
</dbReference>
<proteinExistence type="inferred from homology"/>
<dbReference type="GO" id="GO:0005524">
    <property type="term" value="F:ATP binding"/>
    <property type="evidence" value="ECO:0007669"/>
    <property type="project" value="UniProtKB-KW"/>
</dbReference>
<dbReference type="PANTHER" id="PTHR42711:SF5">
    <property type="entry name" value="ABC TRANSPORTER ATP-BINDING PROTEIN NATA"/>
    <property type="match status" value="1"/>
</dbReference>
<comment type="caution">
    <text evidence="7">The sequence shown here is derived from an EMBL/GenBank/DDBJ whole genome shotgun (WGS) entry which is preliminary data.</text>
</comment>
<dbReference type="InterPro" id="IPR003593">
    <property type="entry name" value="AAA+_ATPase"/>
</dbReference>
<dbReference type="EMBL" id="DTGT01000386">
    <property type="protein sequence ID" value="HGH61969.1"/>
    <property type="molecule type" value="Genomic_DNA"/>
</dbReference>
<organism evidence="7">
    <name type="scientific">Desulfomonile tiedjei</name>
    <dbReference type="NCBI Taxonomy" id="2358"/>
    <lineage>
        <taxon>Bacteria</taxon>
        <taxon>Pseudomonadati</taxon>
        <taxon>Thermodesulfobacteriota</taxon>
        <taxon>Desulfomonilia</taxon>
        <taxon>Desulfomonilales</taxon>
        <taxon>Desulfomonilaceae</taxon>
        <taxon>Desulfomonile</taxon>
    </lineage>
</organism>
<dbReference type="PROSITE" id="PS00211">
    <property type="entry name" value="ABC_TRANSPORTER_1"/>
    <property type="match status" value="1"/>
</dbReference>
<dbReference type="PROSITE" id="PS50893">
    <property type="entry name" value="ABC_TRANSPORTER_2"/>
    <property type="match status" value="1"/>
</dbReference>
<name>A0A7C4ETJ8_9BACT</name>
<evidence type="ECO:0000313" key="7">
    <source>
        <dbReference type="EMBL" id="HGH61969.1"/>
    </source>
</evidence>